<evidence type="ECO:0000256" key="1">
    <source>
        <dbReference type="SAM" id="MobiDB-lite"/>
    </source>
</evidence>
<feature type="region of interest" description="Disordered" evidence="1">
    <location>
        <begin position="131"/>
        <end position="199"/>
    </location>
</feature>
<dbReference type="EMBL" id="CP109441">
    <property type="protein sequence ID" value="WUV45587.1"/>
    <property type="molecule type" value="Genomic_DNA"/>
</dbReference>
<evidence type="ECO:0000313" key="2">
    <source>
        <dbReference type="EMBL" id="WUV45587.1"/>
    </source>
</evidence>
<evidence type="ECO:0000313" key="3">
    <source>
        <dbReference type="Proteomes" id="UP001432062"/>
    </source>
</evidence>
<name>A0ABZ1YQP6_9NOCA</name>
<proteinExistence type="predicted"/>
<protein>
    <submittedName>
        <fullName evidence="2">Uncharacterized protein</fullName>
    </submittedName>
</protein>
<sequence length="294" mass="28854">MKTAAAATEPASTQPIPGRSNGMNTAPARPAMPAAGNTPGGQAMRRHLGTCTGQGRGEGNAELGGGTGGIMGGGALDAGLIGTLDGFDHILGGLDHTLGELDHTLGELDHTLGELGGAFDAIPDDVSAVPLDGTPRSAVDVPVGSPDSGCTTPSLVESDVSDACSADDAADASTAPGTESPLDSAEVGASPTYSDVDRVSDSDGVLVSAEESAAFGASAAASARAFGSDIAAGCVGDSGCDGSDWSGIGIPPTGVRDRPGTCEVRAAEHWDALRGRKYHTDPGARIGDGYGAAV</sequence>
<keyword evidence="3" id="KW-1185">Reference proteome</keyword>
<dbReference type="Proteomes" id="UP001432062">
    <property type="component" value="Chromosome"/>
</dbReference>
<reference evidence="2" key="1">
    <citation type="submission" date="2022-10" db="EMBL/GenBank/DDBJ databases">
        <title>The complete genomes of actinobacterial strains from the NBC collection.</title>
        <authorList>
            <person name="Joergensen T.S."/>
            <person name="Alvarez Arevalo M."/>
            <person name="Sterndorff E.B."/>
            <person name="Faurdal D."/>
            <person name="Vuksanovic O."/>
            <person name="Mourched A.-S."/>
            <person name="Charusanti P."/>
            <person name="Shaw S."/>
            <person name="Blin K."/>
            <person name="Weber T."/>
        </authorList>
    </citation>
    <scope>NUCLEOTIDE SEQUENCE</scope>
    <source>
        <strain evidence="2">NBC_01482</strain>
    </source>
</reference>
<dbReference type="RefSeq" id="WP_329408973.1">
    <property type="nucleotide sequence ID" value="NZ_CP109441.1"/>
</dbReference>
<gene>
    <name evidence="2" type="ORF">OG563_41905</name>
</gene>
<accession>A0ABZ1YQP6</accession>
<feature type="compositionally biased region" description="Low complexity" evidence="1">
    <location>
        <begin position="161"/>
        <end position="173"/>
    </location>
</feature>
<organism evidence="2 3">
    <name type="scientific">Nocardia vinacea</name>
    <dbReference type="NCBI Taxonomy" id="96468"/>
    <lineage>
        <taxon>Bacteria</taxon>
        <taxon>Bacillati</taxon>
        <taxon>Actinomycetota</taxon>
        <taxon>Actinomycetes</taxon>
        <taxon>Mycobacteriales</taxon>
        <taxon>Nocardiaceae</taxon>
        <taxon>Nocardia</taxon>
    </lineage>
</organism>
<feature type="region of interest" description="Disordered" evidence="1">
    <location>
        <begin position="1"/>
        <end position="42"/>
    </location>
</feature>